<reference evidence="4 6" key="2">
    <citation type="submission" date="2017-06" db="EMBL/GenBank/DDBJ databases">
        <authorList>
            <consortium name="Pathogen Informatics"/>
        </authorList>
    </citation>
    <scope>NUCLEOTIDE SEQUENCE [LARGE SCALE GENOMIC DNA]</scope>
    <source>
        <strain evidence="4 6">NCTC13015</strain>
    </source>
</reference>
<name>A0A076NRL1_9CORY</name>
<protein>
    <submittedName>
        <fullName evidence="3 4">FxsA</fullName>
    </submittedName>
</protein>
<evidence type="ECO:0000313" key="3">
    <source>
        <dbReference type="EMBL" id="AIJ33552.1"/>
    </source>
</evidence>
<dbReference type="EMBL" id="CP009211">
    <property type="protein sequence ID" value="AIJ33552.1"/>
    <property type="molecule type" value="Genomic_DNA"/>
</dbReference>
<keyword evidence="2" id="KW-0812">Transmembrane</keyword>
<dbReference type="GO" id="GO:0016020">
    <property type="term" value="C:membrane"/>
    <property type="evidence" value="ECO:0007669"/>
    <property type="project" value="InterPro"/>
</dbReference>
<dbReference type="NCBIfam" id="NF008528">
    <property type="entry name" value="PRK11463.1-2"/>
    <property type="match status" value="1"/>
</dbReference>
<evidence type="ECO:0000313" key="6">
    <source>
        <dbReference type="Proteomes" id="UP000215374"/>
    </source>
</evidence>
<gene>
    <name evidence="4" type="primary">fxsA</name>
    <name evidence="3" type="ORF">CIMIT_06285</name>
    <name evidence="4" type="ORF">SAMEA4535761_01317</name>
</gene>
<dbReference type="eggNOG" id="COG3030">
    <property type="taxonomic scope" value="Bacteria"/>
</dbReference>
<dbReference type="RefSeq" id="WP_038590575.1">
    <property type="nucleotide sequence ID" value="NZ_CP009211.1"/>
</dbReference>
<feature type="transmembrane region" description="Helical" evidence="2">
    <location>
        <begin position="68"/>
        <end position="94"/>
    </location>
</feature>
<dbReference type="PANTHER" id="PTHR35335">
    <property type="entry name" value="UPF0716 PROTEIN FXSA"/>
    <property type="match status" value="1"/>
</dbReference>
<dbReference type="AlphaFoldDB" id="A0A076NRL1"/>
<evidence type="ECO:0000313" key="5">
    <source>
        <dbReference type="Proteomes" id="UP000028780"/>
    </source>
</evidence>
<evidence type="ECO:0000313" key="4">
    <source>
        <dbReference type="EMBL" id="SNV72096.1"/>
    </source>
</evidence>
<keyword evidence="2" id="KW-1133">Transmembrane helix</keyword>
<feature type="transmembrane region" description="Helical" evidence="2">
    <location>
        <begin position="25"/>
        <end position="47"/>
    </location>
</feature>
<proteinExistence type="predicted"/>
<dbReference type="Proteomes" id="UP000028780">
    <property type="component" value="Chromosome"/>
</dbReference>
<dbReference type="PANTHER" id="PTHR35335:SF1">
    <property type="entry name" value="UPF0716 PROTEIN FXSA"/>
    <property type="match status" value="1"/>
</dbReference>
<dbReference type="InterPro" id="IPR007313">
    <property type="entry name" value="FxsA"/>
</dbReference>
<organism evidence="3 5">
    <name type="scientific">Corynebacterium imitans</name>
    <dbReference type="NCBI Taxonomy" id="156978"/>
    <lineage>
        <taxon>Bacteria</taxon>
        <taxon>Bacillati</taxon>
        <taxon>Actinomycetota</taxon>
        <taxon>Actinomycetes</taxon>
        <taxon>Mycobacteriales</taxon>
        <taxon>Corynebacteriaceae</taxon>
        <taxon>Corynebacterium</taxon>
    </lineage>
</organism>
<reference evidence="3 5" key="1">
    <citation type="submission" date="2014-08" db="EMBL/GenBank/DDBJ databases">
        <title>Complete genome sequence of Corynebacterium imitans DSM 44264, isolated from a five-month-old boy with suspected pharyngeal diphtheria.</title>
        <authorList>
            <person name="Mollmann S."/>
            <person name="Albersmeier A."/>
            <person name="Ruckert C."/>
            <person name="Tauch A."/>
        </authorList>
    </citation>
    <scope>NUCLEOTIDE SEQUENCE [LARGE SCALE GENOMIC DNA]</scope>
    <source>
        <strain evidence="3 5">DSM 44264</strain>
    </source>
</reference>
<dbReference type="EMBL" id="LT906467">
    <property type="protein sequence ID" value="SNV72096.1"/>
    <property type="molecule type" value="Genomic_DNA"/>
</dbReference>
<feature type="region of interest" description="Disordered" evidence="1">
    <location>
        <begin position="136"/>
        <end position="177"/>
    </location>
</feature>
<sequence>MPLFIFAYFFIEALAFYGVAKLIGVGWAIFAIFALMLLGAVLASVSLRGALAQASQGRSSLGRLAGDSALLMTGWLLSIIPGFVTSAVGLLLVFGPTRALLRRVITNRAMRSMEEFSVRVYNASPLSQFQTSYGNFGGPAAPEQSHEVIDADELEEMFRKEANPGDDTGNDTGEERK</sequence>
<dbReference type="KEGG" id="cii:CIMIT_06285"/>
<keyword evidence="2" id="KW-0472">Membrane</keyword>
<dbReference type="OrthoDB" id="4422778at2"/>
<dbReference type="Proteomes" id="UP000215374">
    <property type="component" value="Chromosome 1"/>
</dbReference>
<keyword evidence="5" id="KW-1185">Reference proteome</keyword>
<evidence type="ECO:0000256" key="1">
    <source>
        <dbReference type="SAM" id="MobiDB-lite"/>
    </source>
</evidence>
<dbReference type="Pfam" id="PF04186">
    <property type="entry name" value="FxsA"/>
    <property type="match status" value="1"/>
</dbReference>
<dbReference type="STRING" id="156978.CIMIT_06285"/>
<dbReference type="HOGENOM" id="CLU_085083_3_0_11"/>
<accession>A0A076NRL1</accession>
<evidence type="ECO:0000256" key="2">
    <source>
        <dbReference type="SAM" id="Phobius"/>
    </source>
</evidence>